<proteinExistence type="predicted"/>
<dbReference type="AlphaFoldDB" id="A0AAE1QA31"/>
<evidence type="ECO:0000313" key="2">
    <source>
        <dbReference type="Proteomes" id="UP001292094"/>
    </source>
</evidence>
<keyword evidence="2" id="KW-1185">Reference proteome</keyword>
<protein>
    <submittedName>
        <fullName evidence="1">Uncharacterized protein</fullName>
    </submittedName>
</protein>
<comment type="caution">
    <text evidence="1">The sequence shown here is derived from an EMBL/GenBank/DDBJ whole genome shotgun (WGS) entry which is preliminary data.</text>
</comment>
<sequence length="111" mass="12313">MLMSPSLKQVKISLLAYHSAEKTGLHSIVPEQKLGELETICLSGDLLRVLNTPLENPSKQWTTYSKVAQEAQAALTKTFLKLIKLLWIGYCGCVIRYDDPQSQKPACHGGQ</sequence>
<reference evidence="1" key="1">
    <citation type="submission" date="2023-11" db="EMBL/GenBank/DDBJ databases">
        <title>Genome assemblies of two species of porcelain crab, Petrolisthes cinctipes and Petrolisthes manimaculis (Anomura: Porcellanidae).</title>
        <authorList>
            <person name="Angst P."/>
        </authorList>
    </citation>
    <scope>NUCLEOTIDE SEQUENCE</scope>
    <source>
        <strain evidence="1">PB745_02</strain>
        <tissue evidence="1">Gill</tissue>
    </source>
</reference>
<name>A0AAE1QA31_9EUCA</name>
<dbReference type="Proteomes" id="UP001292094">
    <property type="component" value="Unassembled WGS sequence"/>
</dbReference>
<gene>
    <name evidence="1" type="ORF">Pmani_006316</name>
</gene>
<organism evidence="1 2">
    <name type="scientific">Petrolisthes manimaculis</name>
    <dbReference type="NCBI Taxonomy" id="1843537"/>
    <lineage>
        <taxon>Eukaryota</taxon>
        <taxon>Metazoa</taxon>
        <taxon>Ecdysozoa</taxon>
        <taxon>Arthropoda</taxon>
        <taxon>Crustacea</taxon>
        <taxon>Multicrustacea</taxon>
        <taxon>Malacostraca</taxon>
        <taxon>Eumalacostraca</taxon>
        <taxon>Eucarida</taxon>
        <taxon>Decapoda</taxon>
        <taxon>Pleocyemata</taxon>
        <taxon>Anomura</taxon>
        <taxon>Galatheoidea</taxon>
        <taxon>Porcellanidae</taxon>
        <taxon>Petrolisthes</taxon>
    </lineage>
</organism>
<evidence type="ECO:0000313" key="1">
    <source>
        <dbReference type="EMBL" id="KAK4322965.1"/>
    </source>
</evidence>
<accession>A0AAE1QA31</accession>
<dbReference type="EMBL" id="JAWZYT010000484">
    <property type="protein sequence ID" value="KAK4322965.1"/>
    <property type="molecule type" value="Genomic_DNA"/>
</dbReference>